<name>A0A8S5N0J7_9CAUD</name>
<keyword evidence="1" id="KW-1133">Transmembrane helix</keyword>
<keyword evidence="1" id="KW-0812">Transmembrane</keyword>
<accession>A0A8S5N0J7</accession>
<organism evidence="2">
    <name type="scientific">Siphoviridae sp. ctYJD4</name>
    <dbReference type="NCBI Taxonomy" id="2826375"/>
    <lineage>
        <taxon>Viruses</taxon>
        <taxon>Duplodnaviria</taxon>
        <taxon>Heunggongvirae</taxon>
        <taxon>Uroviricota</taxon>
        <taxon>Caudoviricetes</taxon>
    </lineage>
</organism>
<proteinExistence type="predicted"/>
<keyword evidence="1" id="KW-0472">Membrane</keyword>
<sequence length="36" mass="4274">MYLLSNLQAIAYLLSCFCFLPIILKVRHLHIRLQND</sequence>
<evidence type="ECO:0000256" key="1">
    <source>
        <dbReference type="SAM" id="Phobius"/>
    </source>
</evidence>
<evidence type="ECO:0000313" key="2">
    <source>
        <dbReference type="EMBL" id="DAD88000.1"/>
    </source>
</evidence>
<dbReference type="EMBL" id="BK015033">
    <property type="protein sequence ID" value="DAD88000.1"/>
    <property type="molecule type" value="Genomic_DNA"/>
</dbReference>
<reference evidence="2" key="1">
    <citation type="journal article" date="2021" name="Proc. Natl. Acad. Sci. U.S.A.">
        <title>A Catalog of Tens of Thousands of Viruses from Human Metagenomes Reveals Hidden Associations with Chronic Diseases.</title>
        <authorList>
            <person name="Tisza M.J."/>
            <person name="Buck C.B."/>
        </authorList>
    </citation>
    <scope>NUCLEOTIDE SEQUENCE</scope>
    <source>
        <strain evidence="2">CtYJD4</strain>
    </source>
</reference>
<feature type="transmembrane region" description="Helical" evidence="1">
    <location>
        <begin position="6"/>
        <end position="24"/>
    </location>
</feature>
<protein>
    <submittedName>
        <fullName evidence="2">Uncharacterized protein</fullName>
    </submittedName>
</protein>